<dbReference type="Proteomes" id="UP000053237">
    <property type="component" value="Unassembled WGS sequence"/>
</dbReference>
<evidence type="ECO:0000313" key="2">
    <source>
        <dbReference type="EMBL" id="CCI11050.1"/>
    </source>
</evidence>
<gene>
    <name evidence="2" type="ORF">BN9_122870</name>
</gene>
<comment type="caution">
    <text evidence="2">The sequence shown here is derived from an EMBL/GenBank/DDBJ whole genome shotgun (WGS) entry which is preliminary data.</text>
</comment>
<feature type="region of interest" description="Disordered" evidence="1">
    <location>
        <begin position="47"/>
        <end position="68"/>
    </location>
</feature>
<organism evidence="2 3">
    <name type="scientific">Albugo candida</name>
    <dbReference type="NCBI Taxonomy" id="65357"/>
    <lineage>
        <taxon>Eukaryota</taxon>
        <taxon>Sar</taxon>
        <taxon>Stramenopiles</taxon>
        <taxon>Oomycota</taxon>
        <taxon>Peronosporomycetes</taxon>
        <taxon>Albuginales</taxon>
        <taxon>Albuginaceae</taxon>
        <taxon>Albugo</taxon>
    </lineage>
</organism>
<keyword evidence="3" id="KW-1185">Reference proteome</keyword>
<protein>
    <submittedName>
        <fullName evidence="2">Uncharacterized protein</fullName>
    </submittedName>
</protein>
<sequence>MERKNYMDENATERKSYMDENATERKSYMDENASDYVIWGRGKPPAHIKKYSDGTTPNDSGSLSSKSGDDKTYMDHALFVVITASLEGRDSNVSLNQLCFYRKKALIKKARIT</sequence>
<evidence type="ECO:0000256" key="1">
    <source>
        <dbReference type="SAM" id="MobiDB-lite"/>
    </source>
</evidence>
<dbReference type="InParanoid" id="A0A024FVB2"/>
<reference evidence="2 3" key="1">
    <citation type="submission" date="2012-05" db="EMBL/GenBank/DDBJ databases">
        <title>Recombination and specialization in a pathogen metapopulation.</title>
        <authorList>
            <person name="Gardiner A."/>
            <person name="Kemen E."/>
            <person name="Schultz-Larsen T."/>
            <person name="MacLean D."/>
            <person name="Van Oosterhout C."/>
            <person name="Jones J.D.G."/>
        </authorList>
    </citation>
    <scope>NUCLEOTIDE SEQUENCE [LARGE SCALE GENOMIC DNA]</scope>
    <source>
        <strain evidence="2 3">Ac Nc2</strain>
    </source>
</reference>
<name>A0A024FVB2_9STRA</name>
<feature type="region of interest" description="Disordered" evidence="1">
    <location>
        <begin position="1"/>
        <end position="23"/>
    </location>
</feature>
<dbReference type="EMBL" id="CAIX01000524">
    <property type="protein sequence ID" value="CCI11050.1"/>
    <property type="molecule type" value="Genomic_DNA"/>
</dbReference>
<evidence type="ECO:0000313" key="3">
    <source>
        <dbReference type="Proteomes" id="UP000053237"/>
    </source>
</evidence>
<dbReference type="AlphaFoldDB" id="A0A024FVB2"/>
<proteinExistence type="predicted"/>
<accession>A0A024FVB2</accession>